<evidence type="ECO:0000259" key="2">
    <source>
        <dbReference type="Pfam" id="PF02470"/>
    </source>
</evidence>
<dbReference type="InterPro" id="IPR005693">
    <property type="entry name" value="Mce"/>
</dbReference>
<evidence type="ECO:0000313" key="5">
    <source>
        <dbReference type="Proteomes" id="UP000182054"/>
    </source>
</evidence>
<dbReference type="RefSeq" id="WP_068365657.1">
    <property type="nucleotide sequence ID" value="NZ_FOJN01000018.1"/>
</dbReference>
<reference evidence="4 5" key="1">
    <citation type="submission" date="2016-10" db="EMBL/GenBank/DDBJ databases">
        <authorList>
            <person name="de Groot N.N."/>
        </authorList>
    </citation>
    <scope>NUCLEOTIDE SEQUENCE [LARGE SCALE GENOMIC DNA]</scope>
    <source>
        <strain evidence="4 5">DSM 44908</strain>
    </source>
</reference>
<accession>A0A1I0UBV6</accession>
<feature type="region of interest" description="Disordered" evidence="1">
    <location>
        <begin position="357"/>
        <end position="383"/>
    </location>
</feature>
<dbReference type="GeneID" id="85487465"/>
<feature type="domain" description="Mammalian cell entry C-terminal" evidence="3">
    <location>
        <begin position="128"/>
        <end position="298"/>
    </location>
</feature>
<dbReference type="InterPro" id="IPR003399">
    <property type="entry name" value="Mce/MlaD"/>
</dbReference>
<dbReference type="Proteomes" id="UP000182054">
    <property type="component" value="Unassembled WGS sequence"/>
</dbReference>
<dbReference type="EMBL" id="FOJN01000018">
    <property type="protein sequence ID" value="SFA61552.1"/>
    <property type="molecule type" value="Genomic_DNA"/>
</dbReference>
<dbReference type="NCBIfam" id="TIGR00996">
    <property type="entry name" value="Mtu_fam_mce"/>
    <property type="match status" value="1"/>
</dbReference>
<dbReference type="PANTHER" id="PTHR33371:SF15">
    <property type="entry name" value="LIPOPROTEIN LPRN"/>
    <property type="match status" value="1"/>
</dbReference>
<feature type="compositionally biased region" description="Pro residues" evidence="1">
    <location>
        <begin position="373"/>
        <end position="383"/>
    </location>
</feature>
<dbReference type="GO" id="GO:0005576">
    <property type="term" value="C:extracellular region"/>
    <property type="evidence" value="ECO:0007669"/>
    <property type="project" value="TreeGrafter"/>
</dbReference>
<sequence>MSAGSRVATVGRVAALVLAPLLLAGCGWRGLDSLPLPGTVGTGPDSWAVTVEMPNVSTVRENSPVHVDDVTVGHVDRIGLVDGHAVVTLRLEARVVLPENAVASIGQTSLLGSAHVELASPTAEPARGRLADGAVIGLDRAGAYPTTEETLSALSLVLQGGGLARVGDIVGEVDAALGGREDAVRSVLDDLDVVLAGLDRHRAQIDSAVVELDRFAAVVAADDAGVDEALAVFAPATEVLADQRENLVAFSVALGRLGTTASAVTDDTTEDLTAVLTDLRPVLASLADAGDSLTESFRYLLTYPFPIDVYRNAVRGDYANGEVTLDLRLDTLDNALLLGTPLQGMLAGPEGAVGRAAPWPAPSVPTAQDLLLPPAPPTPGGTP</sequence>
<organism evidence="4 5">
    <name type="scientific">Rhodococcoides kroppenstedtii</name>
    <dbReference type="NCBI Taxonomy" id="293050"/>
    <lineage>
        <taxon>Bacteria</taxon>
        <taxon>Bacillati</taxon>
        <taxon>Actinomycetota</taxon>
        <taxon>Actinomycetes</taxon>
        <taxon>Mycobacteriales</taxon>
        <taxon>Nocardiaceae</taxon>
        <taxon>Rhodococcoides</taxon>
    </lineage>
</organism>
<dbReference type="PANTHER" id="PTHR33371">
    <property type="entry name" value="INTERMEMBRANE PHOSPHOLIPID TRANSPORT SYSTEM BINDING PROTEIN MLAD-RELATED"/>
    <property type="match status" value="1"/>
</dbReference>
<dbReference type="Pfam" id="PF11887">
    <property type="entry name" value="Mce4_CUP1"/>
    <property type="match status" value="1"/>
</dbReference>
<evidence type="ECO:0000313" key="4">
    <source>
        <dbReference type="EMBL" id="SFA61552.1"/>
    </source>
</evidence>
<gene>
    <name evidence="4" type="ORF">SAMN05444374_11823</name>
</gene>
<proteinExistence type="predicted"/>
<dbReference type="Pfam" id="PF02470">
    <property type="entry name" value="MlaD"/>
    <property type="match status" value="1"/>
</dbReference>
<dbReference type="AlphaFoldDB" id="A0A1I0UBV6"/>
<protein>
    <submittedName>
        <fullName evidence="4">Phospholipid/cholesterol/gamma-HCH transport system substrate-binding protein</fullName>
    </submittedName>
</protein>
<dbReference type="PROSITE" id="PS51257">
    <property type="entry name" value="PROKAR_LIPOPROTEIN"/>
    <property type="match status" value="1"/>
</dbReference>
<feature type="domain" description="Mce/MlaD" evidence="2">
    <location>
        <begin position="47"/>
        <end position="119"/>
    </location>
</feature>
<dbReference type="InterPro" id="IPR024516">
    <property type="entry name" value="Mce_C"/>
</dbReference>
<evidence type="ECO:0000259" key="3">
    <source>
        <dbReference type="Pfam" id="PF11887"/>
    </source>
</evidence>
<evidence type="ECO:0000256" key="1">
    <source>
        <dbReference type="SAM" id="MobiDB-lite"/>
    </source>
</evidence>
<dbReference type="OrthoDB" id="9774928at2"/>
<dbReference type="InterPro" id="IPR052336">
    <property type="entry name" value="MlaD_Phospholipid_Transporter"/>
</dbReference>
<name>A0A1I0UBV6_9NOCA</name>